<feature type="domain" description="Fe/B12 periplasmic-binding" evidence="6">
    <location>
        <begin position="65"/>
        <end position="355"/>
    </location>
</feature>
<dbReference type="Proteomes" id="UP001138997">
    <property type="component" value="Unassembled WGS sequence"/>
</dbReference>
<evidence type="ECO:0000313" key="7">
    <source>
        <dbReference type="EMBL" id="MCD5314512.1"/>
    </source>
</evidence>
<dbReference type="EMBL" id="JAJOMB010000017">
    <property type="protein sequence ID" value="MCD5314512.1"/>
    <property type="molecule type" value="Genomic_DNA"/>
</dbReference>
<evidence type="ECO:0000313" key="8">
    <source>
        <dbReference type="Proteomes" id="UP001138997"/>
    </source>
</evidence>
<dbReference type="PROSITE" id="PS50983">
    <property type="entry name" value="FE_B12_PBP"/>
    <property type="match status" value="1"/>
</dbReference>
<dbReference type="PROSITE" id="PS51257">
    <property type="entry name" value="PROKAR_LIPOPROTEIN"/>
    <property type="match status" value="1"/>
</dbReference>
<dbReference type="RefSeq" id="WP_231447097.1">
    <property type="nucleotide sequence ID" value="NZ_JAJOMB010000017.1"/>
</dbReference>
<evidence type="ECO:0000259" key="6">
    <source>
        <dbReference type="PROSITE" id="PS50983"/>
    </source>
</evidence>
<comment type="subcellular location">
    <subcellularLocation>
        <location evidence="1">Cell envelope</location>
    </subcellularLocation>
</comment>
<proteinExistence type="inferred from homology"/>
<organism evidence="7 8">
    <name type="scientific">Kineosporia babensis</name>
    <dbReference type="NCBI Taxonomy" id="499548"/>
    <lineage>
        <taxon>Bacteria</taxon>
        <taxon>Bacillati</taxon>
        <taxon>Actinomycetota</taxon>
        <taxon>Actinomycetes</taxon>
        <taxon>Kineosporiales</taxon>
        <taxon>Kineosporiaceae</taxon>
        <taxon>Kineosporia</taxon>
    </lineage>
</organism>
<sequence>MNRPLLIVLVVAGLLSACGSDEVSPTTAISGSAAPAGVEPAAAPKFPVTISTTQGPITIKEQPRRVVALGYGDADTAIALGTEPVGVGAWSMFGDSGVGPWAEDRLKNRPAVIPELESAEVSQENQRFEQIEALEPDLILQTDLTVEQDVYDRLSQIAPVVTGPLMVGEFDELKFDHQTMHIAEALGIPGEGRKLLDRLQTRTEGVSQANPQFTGKTVASLTLQDSGWWAALDSSNPFQFFESLGFEQNPEIEDMAFDADQAGLTEFGSGAVPVPEDGFSRVNSDLLVLVADGEYDADDITADPEFSELPATRAGHSLVLDGQQGTSFAVALARPTVLSSFWMLDNFVPELTKHV</sequence>
<feature type="chain" id="PRO_5040927864" evidence="5">
    <location>
        <begin position="20"/>
        <end position="355"/>
    </location>
</feature>
<evidence type="ECO:0000256" key="2">
    <source>
        <dbReference type="ARBA" id="ARBA00008814"/>
    </source>
</evidence>
<dbReference type="PANTHER" id="PTHR30532">
    <property type="entry name" value="IRON III DICITRATE-BINDING PERIPLASMIC PROTEIN"/>
    <property type="match status" value="1"/>
</dbReference>
<dbReference type="InterPro" id="IPR002491">
    <property type="entry name" value="ABC_transptr_periplasmic_BD"/>
</dbReference>
<keyword evidence="8" id="KW-1185">Reference proteome</keyword>
<reference evidence="7" key="1">
    <citation type="submission" date="2021-11" db="EMBL/GenBank/DDBJ databases">
        <title>Streptomyces corallinus and Kineosporia corallina sp. nov., two new coral-derived marine actinobacteria.</title>
        <authorList>
            <person name="Buangrab K."/>
            <person name="Sutthacheep M."/>
            <person name="Yeemin T."/>
            <person name="Harunari E."/>
            <person name="Igarashi Y."/>
            <person name="Sripreechasak P."/>
            <person name="Kanchanasin P."/>
            <person name="Tanasupawat S."/>
            <person name="Phongsopitanun W."/>
        </authorList>
    </citation>
    <scope>NUCLEOTIDE SEQUENCE</scope>
    <source>
        <strain evidence="7">JCM 31032</strain>
    </source>
</reference>
<dbReference type="Pfam" id="PF01497">
    <property type="entry name" value="Peripla_BP_2"/>
    <property type="match status" value="1"/>
</dbReference>
<dbReference type="PANTHER" id="PTHR30532:SF24">
    <property type="entry name" value="FERRIC ENTEROBACTIN-BINDING PERIPLASMIC PROTEIN FEPB"/>
    <property type="match status" value="1"/>
</dbReference>
<dbReference type="InterPro" id="IPR051313">
    <property type="entry name" value="Bact_iron-sidero_bind"/>
</dbReference>
<protein>
    <submittedName>
        <fullName evidence="7">ABC transporter substrate-binding protein</fullName>
    </submittedName>
</protein>
<dbReference type="Gene3D" id="3.40.50.1980">
    <property type="entry name" value="Nitrogenase molybdenum iron protein domain"/>
    <property type="match status" value="2"/>
</dbReference>
<dbReference type="AlphaFoldDB" id="A0A9X1NGE6"/>
<dbReference type="GO" id="GO:0030288">
    <property type="term" value="C:outer membrane-bounded periplasmic space"/>
    <property type="evidence" value="ECO:0007669"/>
    <property type="project" value="TreeGrafter"/>
</dbReference>
<comment type="caution">
    <text evidence="7">The sequence shown here is derived from an EMBL/GenBank/DDBJ whole genome shotgun (WGS) entry which is preliminary data.</text>
</comment>
<gene>
    <name evidence="7" type="ORF">LR394_26745</name>
</gene>
<dbReference type="GO" id="GO:1901678">
    <property type="term" value="P:iron coordination entity transport"/>
    <property type="evidence" value="ECO:0007669"/>
    <property type="project" value="UniProtKB-ARBA"/>
</dbReference>
<name>A0A9X1NGE6_9ACTN</name>
<dbReference type="SUPFAM" id="SSF53807">
    <property type="entry name" value="Helical backbone' metal receptor"/>
    <property type="match status" value="1"/>
</dbReference>
<evidence type="ECO:0000256" key="1">
    <source>
        <dbReference type="ARBA" id="ARBA00004196"/>
    </source>
</evidence>
<keyword evidence="3" id="KW-0813">Transport</keyword>
<evidence type="ECO:0000256" key="4">
    <source>
        <dbReference type="ARBA" id="ARBA00022729"/>
    </source>
</evidence>
<accession>A0A9X1NGE6</accession>
<evidence type="ECO:0000256" key="5">
    <source>
        <dbReference type="SAM" id="SignalP"/>
    </source>
</evidence>
<evidence type="ECO:0000256" key="3">
    <source>
        <dbReference type="ARBA" id="ARBA00022448"/>
    </source>
</evidence>
<feature type="signal peptide" evidence="5">
    <location>
        <begin position="1"/>
        <end position="19"/>
    </location>
</feature>
<comment type="similarity">
    <text evidence="2">Belongs to the bacterial solute-binding protein 8 family.</text>
</comment>
<keyword evidence="4 5" id="KW-0732">Signal</keyword>